<dbReference type="Proteomes" id="UP000245838">
    <property type="component" value="Chromosome sggmmb4_Chromosome"/>
</dbReference>
<organism evidence="2 3">
    <name type="scientific">Sodalis glossinidius (strain morsitans)</name>
    <dbReference type="NCBI Taxonomy" id="343509"/>
    <lineage>
        <taxon>Bacteria</taxon>
        <taxon>Pseudomonadati</taxon>
        <taxon>Pseudomonadota</taxon>
        <taxon>Gammaproteobacteria</taxon>
        <taxon>Enterobacterales</taxon>
        <taxon>Bruguierivoracaceae</taxon>
        <taxon>Sodalis</taxon>
    </lineage>
</organism>
<evidence type="ECO:0000313" key="3">
    <source>
        <dbReference type="Proteomes" id="UP000245838"/>
    </source>
</evidence>
<proteinExistence type="predicted"/>
<name>A0A193QLJ4_SODGM</name>
<evidence type="ECO:0000313" key="2">
    <source>
        <dbReference type="EMBL" id="CRL46037.1"/>
    </source>
</evidence>
<dbReference type="AlphaFoldDB" id="A0A193QLJ4"/>
<dbReference type="EMBL" id="LN854557">
    <property type="protein sequence ID" value="CRL46037.1"/>
    <property type="molecule type" value="Genomic_DNA"/>
</dbReference>
<accession>A0A193QLJ4</accession>
<protein>
    <submittedName>
        <fullName evidence="2">Uncharacterized protein</fullName>
    </submittedName>
</protein>
<evidence type="ECO:0000256" key="1">
    <source>
        <dbReference type="SAM" id="MobiDB-lite"/>
    </source>
</evidence>
<reference evidence="2 3" key="1">
    <citation type="submission" date="2015-05" db="EMBL/GenBank/DDBJ databases">
        <authorList>
            <person name="Goodhead I."/>
        </authorList>
    </citation>
    <scope>NUCLEOTIDE SEQUENCE [LARGE SCALE GENOMIC DNA]</scope>
    <source>
        <strain evidence="3">morsitans</strain>
    </source>
</reference>
<sequence length="52" mass="5639">MMCTTQGEKETALRRQADNGTEGVNRPSPDIKGAGMQAPGVDTMAYWPARGW</sequence>
<feature type="compositionally biased region" description="Basic and acidic residues" evidence="1">
    <location>
        <begin position="7"/>
        <end position="17"/>
    </location>
</feature>
<feature type="region of interest" description="Disordered" evidence="1">
    <location>
        <begin position="1"/>
        <end position="39"/>
    </location>
</feature>
<gene>
    <name evidence="2" type="ORF">SGGMMB4_04265</name>
</gene>